<evidence type="ECO:0000313" key="4">
    <source>
        <dbReference type="Proteomes" id="UP001596161"/>
    </source>
</evidence>
<dbReference type="RefSeq" id="WP_378018443.1">
    <property type="nucleotide sequence ID" value="NZ_JBHSKT010000011.1"/>
</dbReference>
<dbReference type="Gene3D" id="3.40.50.720">
    <property type="entry name" value="NAD(P)-binding Rossmann-like Domain"/>
    <property type="match status" value="1"/>
</dbReference>
<comment type="caution">
    <text evidence="3">The sequence shown here is derived from an EMBL/GenBank/DDBJ whole genome shotgun (WGS) entry which is preliminary data.</text>
</comment>
<proteinExistence type="predicted"/>
<dbReference type="PANTHER" id="PTHR43179:SF7">
    <property type="entry name" value="RHAMNOSYLTRANSFERASE WBBL"/>
    <property type="match status" value="1"/>
</dbReference>
<dbReference type="SUPFAM" id="SSF53448">
    <property type="entry name" value="Nucleotide-diphospho-sugar transferases"/>
    <property type="match status" value="1"/>
</dbReference>
<feature type="transmembrane region" description="Helical" evidence="1">
    <location>
        <begin position="379"/>
        <end position="400"/>
    </location>
</feature>
<keyword evidence="3" id="KW-0808">Transferase</keyword>
<dbReference type="EC" id="2.4.-.-" evidence="3"/>
<gene>
    <name evidence="3" type="ORF">ACFPIB_15810</name>
</gene>
<feature type="transmembrane region" description="Helical" evidence="1">
    <location>
        <begin position="355"/>
        <end position="373"/>
    </location>
</feature>
<evidence type="ECO:0000313" key="3">
    <source>
        <dbReference type="EMBL" id="MFC5272084.1"/>
    </source>
</evidence>
<accession>A0ABW0EGT9</accession>
<sequence length="654" mass="74408">MKKLAVIIVNYNVCYFLEQALLSVRKAVQHLDAEVWVVDNNSVDGSVEMVREKFPEVKLIANKVNTGFSKANNQAIRESNAEYVLLLNPDTVVEEDTFVKVCRFMDEHPEAGGLGVKMLDGKGEFLPESKRGLPTPWVAFYKIFGLSKLFPKSKRFGRYHLGFLDNDQIHEVDVLSGAFMLMRKTTLDKVGLLDEDYFMYGEDIDLSYRITQGGYKNYYFPETRIIHYKGESTKRTSVNYVFVFYRAMIIFAKKHFSSGNAGVFSFLINLAIYLRAGAAIAMRFFKAALPVLLDAVIIFVGMFFLKNYWEENHKWVPTDYPPEFMLVAVPVYIFIWLFSAYFSGAYDKPFRASKVVWGIFIGTILISAISNFFDAYRFSKALIVLGGVWAVAAIVGRRLLVHFLKYKNLQMGKAQQKRIAIVGSEAESRRVIKLLKEARIDATILGFISDDNAERSAGDFLGELRQLNEIIQIYGVNELIFCGKDLGTSEIISLMAQVSDKEIEFKILPEASEYIIGSSSKTSQGDYYTMQIDLNLDKKTNRRAKRLLEFFLSVGFLVLSPVLLPFVKKKGGFLKNCFGVLFGNKQWVGLKHTGKGALQKREVVLSPADRFADNNLDEATVERLEILYAKEYSPLMDLEILLKAFRKLGRNKDY</sequence>
<dbReference type="PANTHER" id="PTHR43179">
    <property type="entry name" value="RHAMNOSYLTRANSFERASE WBBL"/>
    <property type="match status" value="1"/>
</dbReference>
<feature type="domain" description="Glycosyltransferase 2-like" evidence="2">
    <location>
        <begin position="6"/>
        <end position="125"/>
    </location>
</feature>
<feature type="transmembrane region" description="Helical" evidence="1">
    <location>
        <begin position="324"/>
        <end position="343"/>
    </location>
</feature>
<keyword evidence="4" id="KW-1185">Reference proteome</keyword>
<dbReference type="Pfam" id="PF00535">
    <property type="entry name" value="Glycos_transf_2"/>
    <property type="match status" value="1"/>
</dbReference>
<keyword evidence="1" id="KW-0472">Membrane</keyword>
<dbReference type="GO" id="GO:0016757">
    <property type="term" value="F:glycosyltransferase activity"/>
    <property type="evidence" value="ECO:0007669"/>
    <property type="project" value="UniProtKB-KW"/>
</dbReference>
<organism evidence="3 4">
    <name type="scientific">Adhaeribacter terreus</name>
    <dbReference type="NCBI Taxonomy" id="529703"/>
    <lineage>
        <taxon>Bacteria</taxon>
        <taxon>Pseudomonadati</taxon>
        <taxon>Bacteroidota</taxon>
        <taxon>Cytophagia</taxon>
        <taxon>Cytophagales</taxon>
        <taxon>Hymenobacteraceae</taxon>
        <taxon>Adhaeribacter</taxon>
    </lineage>
</organism>
<evidence type="ECO:0000256" key="1">
    <source>
        <dbReference type="SAM" id="Phobius"/>
    </source>
</evidence>
<dbReference type="InterPro" id="IPR029044">
    <property type="entry name" value="Nucleotide-diphossugar_trans"/>
</dbReference>
<keyword evidence="1" id="KW-1133">Transmembrane helix</keyword>
<dbReference type="InterPro" id="IPR001173">
    <property type="entry name" value="Glyco_trans_2-like"/>
</dbReference>
<dbReference type="EMBL" id="JBHSKT010000011">
    <property type="protein sequence ID" value="MFC5272084.1"/>
    <property type="molecule type" value="Genomic_DNA"/>
</dbReference>
<name>A0ABW0EGT9_9BACT</name>
<feature type="transmembrane region" description="Helical" evidence="1">
    <location>
        <begin position="262"/>
        <end position="280"/>
    </location>
</feature>
<evidence type="ECO:0000259" key="2">
    <source>
        <dbReference type="Pfam" id="PF00535"/>
    </source>
</evidence>
<protein>
    <submittedName>
        <fullName evidence="3">Glycosyltransferase</fullName>
        <ecNumber evidence="3">2.4.-.-</ecNumber>
    </submittedName>
</protein>
<dbReference type="Gene3D" id="3.90.550.10">
    <property type="entry name" value="Spore Coat Polysaccharide Biosynthesis Protein SpsA, Chain A"/>
    <property type="match status" value="1"/>
</dbReference>
<keyword evidence="3" id="KW-0328">Glycosyltransferase</keyword>
<dbReference type="Proteomes" id="UP001596161">
    <property type="component" value="Unassembled WGS sequence"/>
</dbReference>
<reference evidence="4" key="1">
    <citation type="journal article" date="2019" name="Int. J. Syst. Evol. Microbiol.">
        <title>The Global Catalogue of Microorganisms (GCM) 10K type strain sequencing project: providing services to taxonomists for standard genome sequencing and annotation.</title>
        <authorList>
            <consortium name="The Broad Institute Genomics Platform"/>
            <consortium name="The Broad Institute Genome Sequencing Center for Infectious Disease"/>
            <person name="Wu L."/>
            <person name="Ma J."/>
        </authorList>
    </citation>
    <scope>NUCLEOTIDE SEQUENCE [LARGE SCALE GENOMIC DNA]</scope>
    <source>
        <strain evidence="4">KACC 12602</strain>
    </source>
</reference>
<keyword evidence="1" id="KW-0812">Transmembrane</keyword>
<feature type="transmembrane region" description="Helical" evidence="1">
    <location>
        <begin position="287"/>
        <end position="304"/>
    </location>
</feature>
<dbReference type="Pfam" id="PF13727">
    <property type="entry name" value="CoA_binding_3"/>
    <property type="match status" value="1"/>
</dbReference>
<feature type="transmembrane region" description="Helical" evidence="1">
    <location>
        <begin position="547"/>
        <end position="567"/>
    </location>
</feature>
<dbReference type="CDD" id="cd04186">
    <property type="entry name" value="GT_2_like_c"/>
    <property type="match status" value="1"/>
</dbReference>